<dbReference type="InterPro" id="IPR013087">
    <property type="entry name" value="Znf_C2H2_type"/>
</dbReference>
<sequence>MAGTSTAMPGAAMVAALKAVAVMFNLSSRYSTSFCAPARDSSEISLQRKTAFSGASMAAIGHQRRIDRFSNNDDIVEEDVVSDDDDFSIAATSGNKRKPQMHEWLRCHRVFSSGQALGGHKRCHCLTSGSANGNNQESENDHNEERINKKSVFRNLGMLDLNLPPTVEDTSEA</sequence>
<keyword evidence="3" id="KW-1185">Reference proteome</keyword>
<evidence type="ECO:0000259" key="1">
    <source>
        <dbReference type="Pfam" id="PF13912"/>
    </source>
</evidence>
<organism evidence="2 3">
    <name type="scientific">Escallonia herrerae</name>
    <dbReference type="NCBI Taxonomy" id="1293975"/>
    <lineage>
        <taxon>Eukaryota</taxon>
        <taxon>Viridiplantae</taxon>
        <taxon>Streptophyta</taxon>
        <taxon>Embryophyta</taxon>
        <taxon>Tracheophyta</taxon>
        <taxon>Spermatophyta</taxon>
        <taxon>Magnoliopsida</taxon>
        <taxon>eudicotyledons</taxon>
        <taxon>Gunneridae</taxon>
        <taxon>Pentapetalae</taxon>
        <taxon>asterids</taxon>
        <taxon>campanulids</taxon>
        <taxon>Escalloniales</taxon>
        <taxon>Escalloniaceae</taxon>
        <taxon>Escallonia</taxon>
    </lineage>
</organism>
<evidence type="ECO:0000313" key="3">
    <source>
        <dbReference type="Proteomes" id="UP001188597"/>
    </source>
</evidence>
<gene>
    <name evidence="2" type="ORF">RJ639_028075</name>
</gene>
<dbReference type="PANTHER" id="PTHR47068">
    <property type="entry name" value="OS02G0659100 PROTEIN"/>
    <property type="match status" value="1"/>
</dbReference>
<dbReference type="PANTHER" id="PTHR47068:SF1">
    <property type="entry name" value="OS02G0659100 PROTEIN"/>
    <property type="match status" value="1"/>
</dbReference>
<reference evidence="2" key="1">
    <citation type="submission" date="2022-12" db="EMBL/GenBank/DDBJ databases">
        <title>Draft genome assemblies for two species of Escallonia (Escalloniales).</title>
        <authorList>
            <person name="Chanderbali A."/>
            <person name="Dervinis C."/>
            <person name="Anghel I."/>
            <person name="Soltis D."/>
            <person name="Soltis P."/>
            <person name="Zapata F."/>
        </authorList>
    </citation>
    <scope>NUCLEOTIDE SEQUENCE</scope>
    <source>
        <strain evidence="2">UCBG64.0493</strain>
        <tissue evidence="2">Leaf</tissue>
    </source>
</reference>
<feature type="domain" description="C2H2-type" evidence="1">
    <location>
        <begin position="107"/>
        <end position="124"/>
    </location>
</feature>
<dbReference type="Proteomes" id="UP001188597">
    <property type="component" value="Unassembled WGS sequence"/>
</dbReference>
<dbReference type="Pfam" id="PF13912">
    <property type="entry name" value="zf-C2H2_6"/>
    <property type="match status" value="1"/>
</dbReference>
<comment type="caution">
    <text evidence="2">The sequence shown here is derived from an EMBL/GenBank/DDBJ whole genome shotgun (WGS) entry which is preliminary data.</text>
</comment>
<proteinExistence type="predicted"/>
<dbReference type="EMBL" id="JAVXUP010000075">
    <property type="protein sequence ID" value="KAK3039493.1"/>
    <property type="molecule type" value="Genomic_DNA"/>
</dbReference>
<accession>A0AA89BG12</accession>
<evidence type="ECO:0000313" key="2">
    <source>
        <dbReference type="EMBL" id="KAK3039493.1"/>
    </source>
</evidence>
<dbReference type="AlphaFoldDB" id="A0AA89BG12"/>
<name>A0AA89BG12_9ASTE</name>
<protein>
    <recommendedName>
        <fullName evidence="1">C2H2-type domain-containing protein</fullName>
    </recommendedName>
</protein>